<keyword evidence="5" id="KW-1185">Reference proteome</keyword>
<dbReference type="CDD" id="cd01949">
    <property type="entry name" value="GGDEF"/>
    <property type="match status" value="1"/>
</dbReference>
<dbReference type="SMART" id="SM00267">
    <property type="entry name" value="GGDEF"/>
    <property type="match status" value="1"/>
</dbReference>
<dbReference type="PROSITE" id="PS50883">
    <property type="entry name" value="EAL"/>
    <property type="match status" value="1"/>
</dbReference>
<gene>
    <name evidence="4" type="primary">cph2_4</name>
    <name evidence="4" type="ORF">VPAL9027_02544</name>
</gene>
<evidence type="ECO:0000259" key="2">
    <source>
        <dbReference type="PROSITE" id="PS50883"/>
    </source>
</evidence>
<keyword evidence="1" id="KW-1133">Transmembrane helix</keyword>
<dbReference type="Pfam" id="PF00990">
    <property type="entry name" value="GGDEF"/>
    <property type="match status" value="1"/>
</dbReference>
<dbReference type="InterPro" id="IPR000160">
    <property type="entry name" value="GGDEF_dom"/>
</dbReference>
<feature type="domain" description="GGDEF" evidence="3">
    <location>
        <begin position="202"/>
        <end position="341"/>
    </location>
</feature>
<feature type="transmembrane region" description="Helical" evidence="1">
    <location>
        <begin position="43"/>
        <end position="63"/>
    </location>
</feature>
<dbReference type="CDD" id="cd01948">
    <property type="entry name" value="EAL"/>
    <property type="match status" value="1"/>
</dbReference>
<reference evidence="4 5" key="1">
    <citation type="submission" date="2017-02" db="EMBL/GenBank/DDBJ databases">
        <authorList>
            <person name="Peterson S.W."/>
        </authorList>
    </citation>
    <scope>NUCLEOTIDE SEQUENCE [LARGE SCALE GENOMIC DNA]</scope>
    <source>
        <strain evidence="4 5">CECT 9027</strain>
    </source>
</reference>
<dbReference type="Pfam" id="PF00563">
    <property type="entry name" value="EAL"/>
    <property type="match status" value="1"/>
</dbReference>
<dbReference type="SUPFAM" id="SSF55073">
    <property type="entry name" value="Nucleotide cyclase"/>
    <property type="match status" value="1"/>
</dbReference>
<dbReference type="PANTHER" id="PTHR33121">
    <property type="entry name" value="CYCLIC DI-GMP PHOSPHODIESTERASE PDEF"/>
    <property type="match status" value="1"/>
</dbReference>
<dbReference type="PANTHER" id="PTHR33121:SF79">
    <property type="entry name" value="CYCLIC DI-GMP PHOSPHODIESTERASE PDED-RELATED"/>
    <property type="match status" value="1"/>
</dbReference>
<accession>A0A1R4B6K6</accession>
<feature type="transmembrane region" description="Helical" evidence="1">
    <location>
        <begin position="138"/>
        <end position="158"/>
    </location>
</feature>
<dbReference type="SMART" id="SM00052">
    <property type="entry name" value="EAL"/>
    <property type="match status" value="1"/>
</dbReference>
<dbReference type="Proteomes" id="UP000189475">
    <property type="component" value="Unassembled WGS sequence"/>
</dbReference>
<sequence>MILRPTHARFSTPYRLTVSTLFLTALTLFCLSLLRYISHYSTVFLLTAPPLICAALLVSFFAVNHTLKKSSASIALLVLLITTALHPLNQQAWQLEYYFFPLCFVVLFPGSWWPIASACILLSSSVIPISHWLHSKALFEHSLALFLITVLANFTVYYRQRLTTQMMIYRHDSLTDFLTGARNRKAFQQDLEAIQDNLTSCAHYALIIIDLDNFKRINDSLGHPAGDQLLIEISRHLNDIAEQQYDHTPTTVYRLSGDEFALIVYDDTSIEDTTQILIERILAIFSNHYQVDNNQYFIKASLGIALLKHSENNVQLWYHNGDIAMYRAKESGKNQAQWFDEQLLSETQRQHQIEVELNHALSTKQFVLYYQPKVSLVDNTVEHAEALIRWQHPELGTIFPDEFINIAEKSHQIVPIGRWVIHTACQQASEWRQQGLHICIAVNVSTIQFLYDDICQIVQDALDEFQLPADYLELEITETTMMSDFERVIETCKAVRNMGIRISIDDFGTVYSSLNYIKRLPVDIIKIDKSFIDDSITNKTDHMLVRTIIQLGHNLNKTVIAEGVDSLAQRDMLANERCDFYQGYLYAKPLSANDFVRRVQQPAVSPLS</sequence>
<evidence type="ECO:0000313" key="5">
    <source>
        <dbReference type="Proteomes" id="UP000189475"/>
    </source>
</evidence>
<organism evidence="4 5">
    <name type="scientific">Vibrio palustris</name>
    <dbReference type="NCBI Taxonomy" id="1918946"/>
    <lineage>
        <taxon>Bacteria</taxon>
        <taxon>Pseudomonadati</taxon>
        <taxon>Pseudomonadota</taxon>
        <taxon>Gammaproteobacteria</taxon>
        <taxon>Vibrionales</taxon>
        <taxon>Vibrionaceae</taxon>
        <taxon>Vibrio</taxon>
    </lineage>
</organism>
<dbReference type="InterPro" id="IPR029787">
    <property type="entry name" value="Nucleotide_cyclase"/>
</dbReference>
<dbReference type="Gene3D" id="3.20.20.450">
    <property type="entry name" value="EAL domain"/>
    <property type="match status" value="1"/>
</dbReference>
<evidence type="ECO:0000256" key="1">
    <source>
        <dbReference type="SAM" id="Phobius"/>
    </source>
</evidence>
<proteinExistence type="predicted"/>
<dbReference type="InterPro" id="IPR035919">
    <property type="entry name" value="EAL_sf"/>
</dbReference>
<dbReference type="OrthoDB" id="1316910at2"/>
<dbReference type="STRING" id="1918946.VPAL9027_02544"/>
<keyword evidence="1" id="KW-0472">Membrane</keyword>
<protein>
    <submittedName>
        <fullName evidence="4">Phytochrome-like protein cph2</fullName>
    </submittedName>
</protein>
<keyword evidence="1" id="KW-0812">Transmembrane</keyword>
<name>A0A1R4B6K6_9VIBR</name>
<dbReference type="InterPro" id="IPR043128">
    <property type="entry name" value="Rev_trsase/Diguanyl_cyclase"/>
</dbReference>
<feature type="domain" description="EAL" evidence="2">
    <location>
        <begin position="350"/>
        <end position="603"/>
    </location>
</feature>
<dbReference type="InterPro" id="IPR050706">
    <property type="entry name" value="Cyclic-di-GMP_PDE-like"/>
</dbReference>
<feature type="transmembrane region" description="Helical" evidence="1">
    <location>
        <begin position="98"/>
        <end position="126"/>
    </location>
</feature>
<dbReference type="NCBIfam" id="TIGR00254">
    <property type="entry name" value="GGDEF"/>
    <property type="match status" value="1"/>
</dbReference>
<dbReference type="PROSITE" id="PS50887">
    <property type="entry name" value="GGDEF"/>
    <property type="match status" value="1"/>
</dbReference>
<dbReference type="GO" id="GO:0071111">
    <property type="term" value="F:cyclic-guanylate-specific phosphodiesterase activity"/>
    <property type="evidence" value="ECO:0007669"/>
    <property type="project" value="InterPro"/>
</dbReference>
<feature type="transmembrane region" description="Helical" evidence="1">
    <location>
        <begin position="12"/>
        <end position="37"/>
    </location>
</feature>
<dbReference type="AlphaFoldDB" id="A0A1R4B6K6"/>
<dbReference type="SUPFAM" id="SSF141868">
    <property type="entry name" value="EAL domain-like"/>
    <property type="match status" value="1"/>
</dbReference>
<feature type="transmembrane region" description="Helical" evidence="1">
    <location>
        <begin position="70"/>
        <end position="86"/>
    </location>
</feature>
<evidence type="ECO:0000259" key="3">
    <source>
        <dbReference type="PROSITE" id="PS50887"/>
    </source>
</evidence>
<evidence type="ECO:0000313" key="4">
    <source>
        <dbReference type="EMBL" id="SJL84555.1"/>
    </source>
</evidence>
<dbReference type="EMBL" id="FUFT01000005">
    <property type="protein sequence ID" value="SJL84555.1"/>
    <property type="molecule type" value="Genomic_DNA"/>
</dbReference>
<dbReference type="Gene3D" id="3.30.70.270">
    <property type="match status" value="1"/>
</dbReference>
<dbReference type="InterPro" id="IPR001633">
    <property type="entry name" value="EAL_dom"/>
</dbReference>
<dbReference type="RefSeq" id="WP_077314911.1">
    <property type="nucleotide sequence ID" value="NZ_AP024888.1"/>
</dbReference>